<dbReference type="AlphaFoldDB" id="A0A0A9G8E6"/>
<evidence type="ECO:0000313" key="1">
    <source>
        <dbReference type="EMBL" id="JAE20747.1"/>
    </source>
</evidence>
<protein>
    <submittedName>
        <fullName evidence="1">Uncharacterized protein</fullName>
    </submittedName>
</protein>
<proteinExistence type="predicted"/>
<accession>A0A0A9G8E6</accession>
<dbReference type="EMBL" id="GBRH01177149">
    <property type="protein sequence ID" value="JAE20747.1"/>
    <property type="molecule type" value="Transcribed_RNA"/>
</dbReference>
<reference evidence="1" key="2">
    <citation type="journal article" date="2015" name="Data Brief">
        <title>Shoot transcriptome of the giant reed, Arundo donax.</title>
        <authorList>
            <person name="Barrero R.A."/>
            <person name="Guerrero F.D."/>
            <person name="Moolhuijzen P."/>
            <person name="Goolsby J.A."/>
            <person name="Tidwell J."/>
            <person name="Bellgard S.E."/>
            <person name="Bellgard M.I."/>
        </authorList>
    </citation>
    <scope>NUCLEOTIDE SEQUENCE</scope>
    <source>
        <tissue evidence="1">Shoot tissue taken approximately 20 cm above the soil surface</tissue>
    </source>
</reference>
<sequence>MLSCTVRYIYYCKNTAFIRLHLQIAMPYFAHLSSNLWVLIPLVEALRVISKSFCSSN</sequence>
<reference evidence="1" key="1">
    <citation type="submission" date="2014-09" db="EMBL/GenBank/DDBJ databases">
        <authorList>
            <person name="Magalhaes I.L.F."/>
            <person name="Oliveira U."/>
            <person name="Santos F.R."/>
            <person name="Vidigal T.H.D.A."/>
            <person name="Brescovit A.D."/>
            <person name="Santos A.J."/>
        </authorList>
    </citation>
    <scope>NUCLEOTIDE SEQUENCE</scope>
    <source>
        <tissue evidence="1">Shoot tissue taken approximately 20 cm above the soil surface</tissue>
    </source>
</reference>
<organism evidence="1">
    <name type="scientific">Arundo donax</name>
    <name type="common">Giant reed</name>
    <name type="synonym">Donax arundinaceus</name>
    <dbReference type="NCBI Taxonomy" id="35708"/>
    <lineage>
        <taxon>Eukaryota</taxon>
        <taxon>Viridiplantae</taxon>
        <taxon>Streptophyta</taxon>
        <taxon>Embryophyta</taxon>
        <taxon>Tracheophyta</taxon>
        <taxon>Spermatophyta</taxon>
        <taxon>Magnoliopsida</taxon>
        <taxon>Liliopsida</taxon>
        <taxon>Poales</taxon>
        <taxon>Poaceae</taxon>
        <taxon>PACMAD clade</taxon>
        <taxon>Arundinoideae</taxon>
        <taxon>Arundineae</taxon>
        <taxon>Arundo</taxon>
    </lineage>
</organism>
<name>A0A0A9G8E6_ARUDO</name>